<dbReference type="Gene3D" id="1.25.40.10">
    <property type="entry name" value="Tetratricopeptide repeat domain"/>
    <property type="match status" value="1"/>
</dbReference>
<dbReference type="PANTHER" id="PTHR30011:SF41">
    <property type="entry name" value="XENOBIOTIC COMPOUND MONOOXYGENASE, DSZA FAMILY (AFU_ORTHOLOGUE AFUA_3G15040)"/>
    <property type="match status" value="1"/>
</dbReference>
<evidence type="ECO:0000313" key="3">
    <source>
        <dbReference type="EMBL" id="KIW39672.1"/>
    </source>
</evidence>
<feature type="domain" description="Luciferase-like" evidence="2">
    <location>
        <begin position="33"/>
        <end position="405"/>
    </location>
</feature>
<name>A0A0D2BQ53_9EURO</name>
<organism evidence="3 4">
    <name type="scientific">Exophiala oligosperma</name>
    <dbReference type="NCBI Taxonomy" id="215243"/>
    <lineage>
        <taxon>Eukaryota</taxon>
        <taxon>Fungi</taxon>
        <taxon>Dikarya</taxon>
        <taxon>Ascomycota</taxon>
        <taxon>Pezizomycotina</taxon>
        <taxon>Eurotiomycetes</taxon>
        <taxon>Chaetothyriomycetidae</taxon>
        <taxon>Chaetothyriales</taxon>
        <taxon>Herpotrichiellaceae</taxon>
        <taxon>Exophiala</taxon>
    </lineage>
</organism>
<dbReference type="InterPro" id="IPR051260">
    <property type="entry name" value="Diverse_substr_monoxygenases"/>
</dbReference>
<dbReference type="GeneID" id="27360338"/>
<dbReference type="Pfam" id="PF00296">
    <property type="entry name" value="Bac_luciferase"/>
    <property type="match status" value="1"/>
</dbReference>
<evidence type="ECO:0000259" key="2">
    <source>
        <dbReference type="Pfam" id="PF00296"/>
    </source>
</evidence>
<dbReference type="AlphaFoldDB" id="A0A0D2BQ53"/>
<dbReference type="InterPro" id="IPR036661">
    <property type="entry name" value="Luciferase-like_sf"/>
</dbReference>
<dbReference type="PANTHER" id="PTHR30011">
    <property type="entry name" value="ALKANESULFONATE MONOOXYGENASE-RELATED"/>
    <property type="match status" value="1"/>
</dbReference>
<dbReference type="SUPFAM" id="SSF51679">
    <property type="entry name" value="Bacterial luciferase-like"/>
    <property type="match status" value="1"/>
</dbReference>
<evidence type="ECO:0000313" key="4">
    <source>
        <dbReference type="Proteomes" id="UP000053342"/>
    </source>
</evidence>
<dbReference type="GO" id="GO:0016705">
    <property type="term" value="F:oxidoreductase activity, acting on paired donors, with incorporation or reduction of molecular oxygen"/>
    <property type="evidence" value="ECO:0007669"/>
    <property type="project" value="InterPro"/>
</dbReference>
<evidence type="ECO:0000256" key="1">
    <source>
        <dbReference type="ARBA" id="ARBA00033748"/>
    </source>
</evidence>
<dbReference type="InterPro" id="IPR011990">
    <property type="entry name" value="TPR-like_helical_dom_sf"/>
</dbReference>
<dbReference type="InterPro" id="IPR011251">
    <property type="entry name" value="Luciferase-like_dom"/>
</dbReference>
<accession>A0A0D2BQ53</accession>
<dbReference type="HOGENOM" id="CLU_328733_0_0_1"/>
<keyword evidence="4" id="KW-1185">Reference proteome</keyword>
<dbReference type="OrthoDB" id="5561043at2759"/>
<gene>
    <name evidence="3" type="ORF">PV06_08264</name>
</gene>
<dbReference type="GO" id="GO:0004497">
    <property type="term" value="F:monooxygenase activity"/>
    <property type="evidence" value="ECO:0007669"/>
    <property type="project" value="InterPro"/>
</dbReference>
<dbReference type="VEuPathDB" id="FungiDB:PV06_08264"/>
<dbReference type="STRING" id="215243.A0A0D2BQ53"/>
<comment type="similarity">
    <text evidence="1">Belongs to the NtaA/SnaA/DszA monooxygenase family.</text>
</comment>
<protein>
    <recommendedName>
        <fullName evidence="2">Luciferase-like domain-containing protein</fullName>
    </recommendedName>
</protein>
<proteinExistence type="inferred from homology"/>
<dbReference type="NCBIfam" id="TIGR03860">
    <property type="entry name" value="FMN_nitrolo"/>
    <property type="match status" value="1"/>
</dbReference>
<dbReference type="Proteomes" id="UP000053342">
    <property type="component" value="Unassembled WGS sequence"/>
</dbReference>
<dbReference type="Gene3D" id="3.20.20.30">
    <property type="entry name" value="Luciferase-like domain"/>
    <property type="match status" value="1"/>
</dbReference>
<dbReference type="InterPro" id="IPR016215">
    <property type="entry name" value="NTA_MOA"/>
</dbReference>
<dbReference type="RefSeq" id="XP_016259888.1">
    <property type="nucleotide sequence ID" value="XM_016409580.1"/>
</dbReference>
<sequence>MGSLPIEKKKWIMNAFAMSSPGHVAAGLWRHPENRSQQYHNLKYWTDLAKILDEGKFHGLFIADMLGVYDVYKGPDNIDPVLPGAAQFPISDPFPAIAAMAAVTKSLSFGITSSTTYEHPFSLARRFSTLDHLTGGRVGWNIVTSYLENAARNFGLDTQVPHDTRYAKADEYLDVSYKLWEGSWRDDAVVEDFKSRQYTVPGRVRRINHQGEWFKSAGPHTVEPSPQRTPYIFQAGTSSAGKVFATKHAEAMFLPGMEPKVIKRGVEAIRTLANEVGRDPNGIKLIAGILIIVDETDAKAQAKYDEYLSYADDDGTLALFGGWYGVDISTWGDDEDFRFAPGFPGAVQGMLEAWSAMVPGGQSVKWTKARITKELALGGPHIKAIGSASTVADQLERIVDETGIDGFNISYAISPGNFQDIIKYLLPELRRRGLFWDDYAVPGGTARENYSADEKGPRVRDDHPASKYRWRAGEDIPQSASLKQRIWPILEKAATTINVRAALRNQVLEAILYFCERDSVASRLTATELASKLLKKSTPYYLQASAVLFRSILYRLDGDMAKSEAQIRNFYKQDIPPKTRRDHALQGRLHISQIENKIKCYEPDVASFIYQWEVEQPMSTLDIEITSRVQSAAARLFQSIGDLEAAKAFLEQFLSLKRATPTPVNTRRVIISRLADIYCELREYPKVTEILQPELEGSTAPDRASRLYRRLMLALMEANVGFGRSDAAYRVLKKTQDIAFPEPDNLHDQLLHMRTLFGAARIAHMGSDRAEAVLRWRFALQEVERMHILKSTRGFTSAIGYLSMAHAQLSIGDRHGARHSWLIGAAVLKSEICEFWIPVASTVWLREIATDVHKSEGWSLRIMLPGGRPDLTWP</sequence>
<reference evidence="3 4" key="1">
    <citation type="submission" date="2015-01" db="EMBL/GenBank/DDBJ databases">
        <title>The Genome Sequence of Exophiala oligosperma CBS72588.</title>
        <authorList>
            <consortium name="The Broad Institute Genomics Platform"/>
            <person name="Cuomo C."/>
            <person name="de Hoog S."/>
            <person name="Gorbushina A."/>
            <person name="Stielow B."/>
            <person name="Teixiera M."/>
            <person name="Abouelleil A."/>
            <person name="Chapman S.B."/>
            <person name="Priest M."/>
            <person name="Young S.K."/>
            <person name="Wortman J."/>
            <person name="Nusbaum C."/>
            <person name="Birren B."/>
        </authorList>
    </citation>
    <scope>NUCLEOTIDE SEQUENCE [LARGE SCALE GENOMIC DNA]</scope>
    <source>
        <strain evidence="3 4">CBS 72588</strain>
    </source>
</reference>
<dbReference type="EMBL" id="KN847339">
    <property type="protein sequence ID" value="KIW39672.1"/>
    <property type="molecule type" value="Genomic_DNA"/>
</dbReference>